<protein>
    <submittedName>
        <fullName evidence="1">Pilus assembly protein PilM</fullName>
    </submittedName>
</protein>
<sequence length="310" mass="33388">MGKLFRSRRRGTSLDQVGVVIDAEGVLALALRRSDGQRPQLLSVFAGNVAELAGWVAAHSLQGAPTALVLEHGSYGIHQLERPEVPAEELRAALRWKLKDLLEYSPAEAVIDFFETPPARQKRIEPVQVVAARRTLLKTRLAELGAAGLELVRIDIPEFALRNLVSRALAASETTAVLYLQAQRGMLAICRDDRFYMARALDHGLRSLGQGGSSGEDGGLSTWSDIDDRIALEVQRTMDYYDSHFGHAPVKRLLLPGTHPGLDRLAGYAATALGIAAERAGAAQLCSAADALDSDDERLPLAIGGALGID</sequence>
<reference evidence="1 2" key="2">
    <citation type="submission" date="2018-04" db="EMBL/GenBank/DDBJ databases">
        <title>Thauera lacus sp. nov., isolated from an saline lake in Inner Mongolia, China.</title>
        <authorList>
            <person name="Liang Q.-Y."/>
        </authorList>
    </citation>
    <scope>NUCLEOTIDE SEQUENCE [LARGE SCALE GENOMIC DNA]</scope>
    <source>
        <strain evidence="1 2">D20</strain>
    </source>
</reference>
<organism evidence="1 2">
    <name type="scientific">Pseudothauera lacus</name>
    <dbReference type="NCBI Taxonomy" id="2136175"/>
    <lineage>
        <taxon>Bacteria</taxon>
        <taxon>Pseudomonadati</taxon>
        <taxon>Pseudomonadota</taxon>
        <taxon>Betaproteobacteria</taxon>
        <taxon>Rhodocyclales</taxon>
        <taxon>Zoogloeaceae</taxon>
        <taxon>Pseudothauera</taxon>
    </lineage>
</organism>
<accession>A0A2T4IGC9</accession>
<dbReference type="Proteomes" id="UP000241193">
    <property type="component" value="Unassembled WGS sequence"/>
</dbReference>
<dbReference type="SUPFAM" id="SSF53067">
    <property type="entry name" value="Actin-like ATPase domain"/>
    <property type="match status" value="1"/>
</dbReference>
<comment type="caution">
    <text evidence="1">The sequence shown here is derived from an EMBL/GenBank/DDBJ whole genome shotgun (WGS) entry which is preliminary data.</text>
</comment>
<dbReference type="InterPro" id="IPR043129">
    <property type="entry name" value="ATPase_NBD"/>
</dbReference>
<name>A0A2T4IGC9_9RHOO</name>
<gene>
    <name evidence="1" type="ORF">C8261_08460</name>
</gene>
<dbReference type="EMBL" id="PZKC01000005">
    <property type="protein sequence ID" value="PTD96830.1"/>
    <property type="molecule type" value="Genomic_DNA"/>
</dbReference>
<reference evidence="1 2" key="1">
    <citation type="submission" date="2018-03" db="EMBL/GenBank/DDBJ databases">
        <authorList>
            <person name="Keele B.F."/>
        </authorList>
    </citation>
    <scope>NUCLEOTIDE SEQUENCE [LARGE SCALE GENOMIC DNA]</scope>
    <source>
        <strain evidence="1 2">D20</strain>
    </source>
</reference>
<evidence type="ECO:0000313" key="1">
    <source>
        <dbReference type="EMBL" id="PTD96830.1"/>
    </source>
</evidence>
<dbReference type="Gene3D" id="3.30.420.380">
    <property type="match status" value="1"/>
</dbReference>
<evidence type="ECO:0000313" key="2">
    <source>
        <dbReference type="Proteomes" id="UP000241193"/>
    </source>
</evidence>
<keyword evidence="2" id="KW-1185">Reference proteome</keyword>
<proteinExistence type="predicted"/>
<dbReference type="AlphaFoldDB" id="A0A2T4IGC9"/>